<organism evidence="2 3">
    <name type="scientific">Anabaenopsis circularis NIES-21</name>
    <dbReference type="NCBI Taxonomy" id="1085406"/>
    <lineage>
        <taxon>Bacteria</taxon>
        <taxon>Bacillati</taxon>
        <taxon>Cyanobacteriota</taxon>
        <taxon>Cyanophyceae</taxon>
        <taxon>Nostocales</taxon>
        <taxon>Nodulariaceae</taxon>
        <taxon>Anabaenopsis</taxon>
    </lineage>
</organism>
<sequence>MINNIEQINQKPSIHNLLASLKIKVASFDVIDNQGQLVGKVKDLILDNQRRLNLVISQQVNFLPESEQPVIKEKLALVWSQKIQRIDTITKSIFLNIDAAAIEYMPEDLKHQIIGYQVLSDNTTEQVDQAEIENSSMETANLEEFSEETIVRLLEEQLVVDSSIHKIGEVIVRKEIETRMVQVPVRREKLIVEQVSPQHRQLAEIDLGLEEISEIALAESGNTAGSNFASDLTVSGEFSSPKIASLLLNAIALEKNHGCQRVRVSILCEDESLKQKYQEWFDRCSQGQQDRFVP</sequence>
<dbReference type="OrthoDB" id="530231at2"/>
<keyword evidence="3" id="KW-1185">Reference proteome</keyword>
<dbReference type="EMBL" id="AP018174">
    <property type="protein sequence ID" value="BAY17095.1"/>
    <property type="molecule type" value="Genomic_DNA"/>
</dbReference>
<feature type="domain" description="DUF2382" evidence="1">
    <location>
        <begin position="152"/>
        <end position="200"/>
    </location>
</feature>
<proteinExistence type="predicted"/>
<dbReference type="Pfam" id="PF09557">
    <property type="entry name" value="DUF2382"/>
    <property type="match status" value="1"/>
</dbReference>
<gene>
    <name evidence="2" type="ORF">NIES21_29290</name>
</gene>
<protein>
    <recommendedName>
        <fullName evidence="1">DUF2382 domain-containing protein</fullName>
    </recommendedName>
</protein>
<evidence type="ECO:0000313" key="2">
    <source>
        <dbReference type="EMBL" id="BAY17095.1"/>
    </source>
</evidence>
<evidence type="ECO:0000313" key="3">
    <source>
        <dbReference type="Proteomes" id="UP000218287"/>
    </source>
</evidence>
<evidence type="ECO:0000259" key="1">
    <source>
        <dbReference type="Pfam" id="PF09557"/>
    </source>
</evidence>
<name>A0A1Z4GHY5_9CYAN</name>
<reference evidence="2 3" key="1">
    <citation type="submission" date="2017-06" db="EMBL/GenBank/DDBJ databases">
        <title>Genome sequencing of cyanobaciteial culture collection at National Institute for Environmental Studies (NIES).</title>
        <authorList>
            <person name="Hirose Y."/>
            <person name="Shimura Y."/>
            <person name="Fujisawa T."/>
            <person name="Nakamura Y."/>
            <person name="Kawachi M."/>
        </authorList>
    </citation>
    <scope>NUCLEOTIDE SEQUENCE [LARGE SCALE GENOMIC DNA]</scope>
    <source>
        <strain evidence="2 3">NIES-21</strain>
    </source>
</reference>
<dbReference type="AlphaFoldDB" id="A0A1Z4GHY5"/>
<dbReference type="Proteomes" id="UP000218287">
    <property type="component" value="Chromosome"/>
</dbReference>
<accession>A0A1Z4GHY5</accession>
<dbReference type="InterPro" id="IPR019060">
    <property type="entry name" value="DUF2382"/>
</dbReference>